<evidence type="ECO:0000256" key="1">
    <source>
        <dbReference type="ARBA" id="ARBA00004651"/>
    </source>
</evidence>
<organism evidence="9">
    <name type="scientific">hydrothermal vent metagenome</name>
    <dbReference type="NCBI Taxonomy" id="652676"/>
    <lineage>
        <taxon>unclassified sequences</taxon>
        <taxon>metagenomes</taxon>
        <taxon>ecological metagenomes</taxon>
    </lineage>
</organism>
<feature type="transmembrane region" description="Helical" evidence="8">
    <location>
        <begin position="105"/>
        <end position="129"/>
    </location>
</feature>
<feature type="transmembrane region" description="Helical" evidence="8">
    <location>
        <begin position="446"/>
        <end position="467"/>
    </location>
</feature>
<evidence type="ECO:0000256" key="2">
    <source>
        <dbReference type="ARBA" id="ARBA00022448"/>
    </source>
</evidence>
<evidence type="ECO:0000256" key="4">
    <source>
        <dbReference type="ARBA" id="ARBA00022692"/>
    </source>
</evidence>
<dbReference type="GO" id="GO:0030001">
    <property type="term" value="P:metal ion transport"/>
    <property type="evidence" value="ECO:0007669"/>
    <property type="project" value="UniProtKB-ARBA"/>
</dbReference>
<evidence type="ECO:0000313" key="9">
    <source>
        <dbReference type="EMBL" id="CUV03570.1"/>
    </source>
</evidence>
<evidence type="ECO:0000256" key="5">
    <source>
        <dbReference type="ARBA" id="ARBA00022989"/>
    </source>
</evidence>
<feature type="transmembrane region" description="Helical" evidence="8">
    <location>
        <begin position="232"/>
        <end position="254"/>
    </location>
</feature>
<comment type="subcellular location">
    <subcellularLocation>
        <location evidence="1">Cell membrane</location>
        <topology evidence="1">Multi-pass membrane protein</topology>
    </subcellularLocation>
</comment>
<feature type="transmembrane region" description="Helical" evidence="8">
    <location>
        <begin position="44"/>
        <end position="65"/>
    </location>
</feature>
<sequence>MAFRPRRRPIDNIIRLRRRRELSPTVAEVEPPKQNNPLFGTTTILLLGFALLIAAGGGLLTLPIAQNGTGFTAFETAFFTSVSAVTVTGHTVVDTSIYWSTFGQAVIFMLMMVGGLGFMVISTFILLLIGQRSTLQERLLTRDLMRDTVGVDQMRGLRHLGRAVIGVVLLLYAIGAVIIFLQINGIDGVGNLRSVWHSIFLSVSSFNNAGFNIIPEVPGGSSLTRFFSDPGLLITMTVLMILGGLGWVLVVDVFRKRRISRFSLETKLVLVTSIVLWVLGAFVLYLAEFNNSATMGNFSWFDKIFGAIFSSVSGRTAGFSIMDFGEVKDVTKSTFSGLMFIGGAAGSVAGGIKVATFAVLMAAVISSLKGRPHAEAFGREIHQSQLHRALTVAVLGFALILVSATVLTTLEPDIPFQDIIFDIVSAFGTTGASTGIIADTGLAAKILFMALMYVGRLGPVALALALATEDDTEVYRFAQESVKIG</sequence>
<evidence type="ECO:0000256" key="8">
    <source>
        <dbReference type="SAM" id="Phobius"/>
    </source>
</evidence>
<evidence type="ECO:0000256" key="7">
    <source>
        <dbReference type="ARBA" id="ARBA00023136"/>
    </source>
</evidence>
<keyword evidence="4 8" id="KW-0812">Transmembrane</keyword>
<dbReference type="EMBL" id="FAXA01000436">
    <property type="protein sequence ID" value="CUV03570.1"/>
    <property type="molecule type" value="Genomic_DNA"/>
</dbReference>
<dbReference type="GO" id="GO:0005886">
    <property type="term" value="C:plasma membrane"/>
    <property type="evidence" value="ECO:0007669"/>
    <property type="project" value="UniProtKB-SubCell"/>
</dbReference>
<proteinExistence type="predicted"/>
<feature type="transmembrane region" description="Helical" evidence="8">
    <location>
        <begin position="386"/>
        <end position="407"/>
    </location>
</feature>
<gene>
    <name evidence="9" type="ORF">MGWOODY_Clf417</name>
</gene>
<dbReference type="GO" id="GO:0008324">
    <property type="term" value="F:monoatomic cation transmembrane transporter activity"/>
    <property type="evidence" value="ECO:0007669"/>
    <property type="project" value="InterPro"/>
</dbReference>
<feature type="transmembrane region" description="Helical" evidence="8">
    <location>
        <begin position="266"/>
        <end position="287"/>
    </location>
</feature>
<dbReference type="PANTHER" id="PTHR32024">
    <property type="entry name" value="TRK SYSTEM POTASSIUM UPTAKE PROTEIN TRKG-RELATED"/>
    <property type="match status" value="1"/>
</dbReference>
<name>A0A160VFE1_9ZZZZ</name>
<evidence type="ECO:0000256" key="6">
    <source>
        <dbReference type="ARBA" id="ARBA00023065"/>
    </source>
</evidence>
<reference evidence="9" key="1">
    <citation type="submission" date="2015-10" db="EMBL/GenBank/DDBJ databases">
        <authorList>
            <person name="Gilbert D.G."/>
        </authorList>
    </citation>
    <scope>NUCLEOTIDE SEQUENCE</scope>
</reference>
<feature type="transmembrane region" description="Helical" evidence="8">
    <location>
        <begin position="163"/>
        <end position="183"/>
    </location>
</feature>
<keyword evidence="6" id="KW-0406">Ion transport</keyword>
<dbReference type="PANTHER" id="PTHR32024:SF1">
    <property type="entry name" value="KTR SYSTEM POTASSIUM UPTAKE PROTEIN B"/>
    <property type="match status" value="1"/>
</dbReference>
<dbReference type="InterPro" id="IPR003445">
    <property type="entry name" value="Cat_transpt"/>
</dbReference>
<keyword evidence="5 8" id="KW-1133">Transmembrane helix</keyword>
<protein>
    <submittedName>
        <fullName evidence="9">Potassium uptake protein, integral membrane component, KtrB</fullName>
    </submittedName>
</protein>
<keyword evidence="3" id="KW-1003">Cell membrane</keyword>
<feature type="transmembrane region" description="Helical" evidence="8">
    <location>
        <begin position="338"/>
        <end position="365"/>
    </location>
</feature>
<keyword evidence="7 8" id="KW-0472">Membrane</keyword>
<dbReference type="AlphaFoldDB" id="A0A160VFE1"/>
<evidence type="ECO:0000256" key="3">
    <source>
        <dbReference type="ARBA" id="ARBA00022475"/>
    </source>
</evidence>
<dbReference type="Pfam" id="PF02386">
    <property type="entry name" value="TrkH"/>
    <property type="match status" value="1"/>
</dbReference>
<keyword evidence="2" id="KW-0813">Transport</keyword>
<accession>A0A160VFE1</accession>